<organism evidence="1 2">
    <name type="scientific">Nostoc azollae (strain 0708)</name>
    <name type="common">Anabaena azollae (strain 0708)</name>
    <dbReference type="NCBI Taxonomy" id="551115"/>
    <lineage>
        <taxon>Bacteria</taxon>
        <taxon>Bacillati</taxon>
        <taxon>Cyanobacteriota</taxon>
        <taxon>Cyanophyceae</taxon>
        <taxon>Nostocales</taxon>
        <taxon>Nostocaceae</taxon>
        <taxon>Trichormus</taxon>
    </lineage>
</organism>
<dbReference type="eggNOG" id="ENOG5032GZF">
    <property type="taxonomic scope" value="Bacteria"/>
</dbReference>
<accession>D7E2Y3</accession>
<dbReference type="HOGENOM" id="CLU_1987978_0_0_3"/>
<proteinExistence type="predicted"/>
<reference evidence="1 2" key="1">
    <citation type="journal article" date="2010" name="PLoS ONE">
        <title>Genome erosion in a nitrogen-fixing vertically transmitted endosymbiotic multicellular cyanobacterium.</title>
        <authorList>
            <person name="Ran L."/>
            <person name="Larsson J."/>
            <person name="Vigil-Stenman T."/>
            <person name="Nylander J.A."/>
            <person name="Ininbergs K."/>
            <person name="Zheng W.W."/>
            <person name="Lapidus A."/>
            <person name="Lowry S."/>
            <person name="Haselkorn R."/>
            <person name="Bergman B."/>
        </authorList>
    </citation>
    <scope>NUCLEOTIDE SEQUENCE [LARGE SCALE GENOMIC DNA]</scope>
    <source>
        <strain evidence="1 2">0708</strain>
    </source>
</reference>
<dbReference type="STRING" id="551115.Aazo_3404"/>
<dbReference type="EMBL" id="CP002059">
    <property type="protein sequence ID" value="ADI65051.1"/>
    <property type="molecule type" value="Genomic_DNA"/>
</dbReference>
<evidence type="ECO:0000313" key="2">
    <source>
        <dbReference type="Proteomes" id="UP000001511"/>
    </source>
</evidence>
<keyword evidence="2" id="KW-1185">Reference proteome</keyword>
<dbReference type="AlphaFoldDB" id="D7E2Y3"/>
<dbReference type="KEGG" id="naz:Aazo_3404"/>
<name>D7E2Y3_NOSA0</name>
<protein>
    <submittedName>
        <fullName evidence="1">Uncharacterized protein</fullName>
    </submittedName>
</protein>
<evidence type="ECO:0000313" key="1">
    <source>
        <dbReference type="EMBL" id="ADI65051.1"/>
    </source>
</evidence>
<sequence length="151" mass="17726">MVIQNNFNIFFTLNCLIVMLISENNVILNRSDGRYRNISQMIAEDILAQEFTRVVKHYYPRTGELLERCHVKVITGFWGRPAKRFQYIGIYCSEQMMPLVQAQKEILREIAENMGLIQVVFINAKRLLRDPMSKLKLSQPRLWLELHLVAA</sequence>
<dbReference type="Proteomes" id="UP000001511">
    <property type="component" value="Chromosome"/>
</dbReference>
<gene>
    <name evidence="1" type="ordered locus">Aazo_3404</name>
</gene>